<organism evidence="1">
    <name type="scientific">Indivirus ILV1</name>
    <dbReference type="NCBI Taxonomy" id="1977633"/>
    <lineage>
        <taxon>Viruses</taxon>
        <taxon>Varidnaviria</taxon>
        <taxon>Bamfordvirae</taxon>
        <taxon>Nucleocytoviricota</taxon>
        <taxon>Megaviricetes</taxon>
        <taxon>Imitervirales</taxon>
        <taxon>Mimiviridae</taxon>
        <taxon>Klosneuvirinae</taxon>
        <taxon>Indivirus</taxon>
    </lineage>
</organism>
<gene>
    <name evidence="1" type="ORF">Indivirus_1_175</name>
</gene>
<proteinExistence type="predicted"/>
<evidence type="ECO:0000313" key="1">
    <source>
        <dbReference type="EMBL" id="ARF09552.1"/>
    </source>
</evidence>
<accession>A0A1V0SCW7</accession>
<reference evidence="1" key="1">
    <citation type="journal article" date="2017" name="Science">
        <title>Giant viruses with an expanded complement of translation system components.</title>
        <authorList>
            <person name="Schulz F."/>
            <person name="Yutin N."/>
            <person name="Ivanova N.N."/>
            <person name="Ortega D.R."/>
            <person name="Lee T.K."/>
            <person name="Vierheilig J."/>
            <person name="Daims H."/>
            <person name="Horn M."/>
            <person name="Wagner M."/>
            <person name="Jensen G.J."/>
            <person name="Kyrpides N.C."/>
            <person name="Koonin E.V."/>
            <person name="Woyke T."/>
        </authorList>
    </citation>
    <scope>NUCLEOTIDE SEQUENCE</scope>
    <source>
        <strain evidence="1">ILV1</strain>
    </source>
</reference>
<dbReference type="EMBL" id="KY684085">
    <property type="protein sequence ID" value="ARF09552.1"/>
    <property type="molecule type" value="Genomic_DNA"/>
</dbReference>
<protein>
    <submittedName>
        <fullName evidence="1">Uncharacterized protein</fullName>
    </submittedName>
</protein>
<sequence length="232" mass="27629">MSVCSCPRYHISYHTKFPYGEKDTEIWLSKDKKIMPVISLIDSLLTFGKVKIKNKLRKKKEGEIEYDDMFHEIPEKMHTEIIKINLDDIEPRKDEESEITVITPPEKKFTTAEITSEDIKIEPRKDEESEITVITPPAKEEYIDIKYIIDKYNETMNKLIKIYNFVTFKIENCKPISNTYEYVPFEFPRTIIPLKPEYIQFINNIIGQFENNIIKMYTKLKERNNKLKKIEC</sequence>
<name>A0A1V0SCW7_9VIRU</name>